<dbReference type="RefSeq" id="WP_127738070.1">
    <property type="nucleotide sequence ID" value="NZ_RZTZ01000003.1"/>
</dbReference>
<name>A0A437KBY2_9BACI</name>
<organism evidence="2 3">
    <name type="scientific">Niallia taxi</name>
    <dbReference type="NCBI Taxonomy" id="2499688"/>
    <lineage>
        <taxon>Bacteria</taxon>
        <taxon>Bacillati</taxon>
        <taxon>Bacillota</taxon>
        <taxon>Bacilli</taxon>
        <taxon>Bacillales</taxon>
        <taxon>Bacillaceae</taxon>
        <taxon>Niallia</taxon>
    </lineage>
</organism>
<dbReference type="Proteomes" id="UP000288024">
    <property type="component" value="Unassembled WGS sequence"/>
</dbReference>
<feature type="transmembrane region" description="Helical" evidence="1">
    <location>
        <begin position="91"/>
        <end position="113"/>
    </location>
</feature>
<dbReference type="AlphaFoldDB" id="A0A437KBY2"/>
<keyword evidence="1" id="KW-0472">Membrane</keyword>
<feature type="transmembrane region" description="Helical" evidence="1">
    <location>
        <begin position="56"/>
        <end position="79"/>
    </location>
</feature>
<evidence type="ECO:0000313" key="2">
    <source>
        <dbReference type="EMBL" id="RVT63593.1"/>
    </source>
</evidence>
<keyword evidence="1" id="KW-1133">Transmembrane helix</keyword>
<reference evidence="2 3" key="1">
    <citation type="submission" date="2019-01" db="EMBL/GenBank/DDBJ databases">
        <title>Bacillus sp. M5HDSG1-1, whole genome shotgun sequence.</title>
        <authorList>
            <person name="Tuo L."/>
        </authorList>
    </citation>
    <scope>NUCLEOTIDE SEQUENCE [LARGE SCALE GENOMIC DNA]</scope>
    <source>
        <strain evidence="2 3">M5HDSG1-1</strain>
    </source>
</reference>
<accession>A0A437KBY2</accession>
<evidence type="ECO:0000313" key="3">
    <source>
        <dbReference type="Proteomes" id="UP000288024"/>
    </source>
</evidence>
<feature type="transmembrane region" description="Helical" evidence="1">
    <location>
        <begin position="6"/>
        <end position="23"/>
    </location>
</feature>
<keyword evidence="3" id="KW-1185">Reference proteome</keyword>
<sequence>MNINWYILIAAILLGLAGNIAILRRRFPFYQTTLLIHFALSILLCLFFYYNGFYRYALPVVFILPAVVINFGLFIAFLIRFEPTKDTFRFYFVFISWTFSLEIILEHLGFIRFRNGWDYWDSYSLYWIYARTFTYIGKHTVPLEGRTPIKLTKRSNLLLFSITLVLFFIVLLLLMKTDL</sequence>
<evidence type="ECO:0000256" key="1">
    <source>
        <dbReference type="SAM" id="Phobius"/>
    </source>
</evidence>
<dbReference type="EMBL" id="RZTZ01000003">
    <property type="protein sequence ID" value="RVT63593.1"/>
    <property type="molecule type" value="Genomic_DNA"/>
</dbReference>
<proteinExistence type="predicted"/>
<feature type="transmembrane region" description="Helical" evidence="1">
    <location>
        <begin position="30"/>
        <end position="50"/>
    </location>
</feature>
<comment type="caution">
    <text evidence="2">The sequence shown here is derived from an EMBL/GenBank/DDBJ whole genome shotgun (WGS) entry which is preliminary data.</text>
</comment>
<protein>
    <submittedName>
        <fullName evidence="2">Uncharacterized protein</fullName>
    </submittedName>
</protein>
<gene>
    <name evidence="2" type="ORF">EM808_09995</name>
</gene>
<keyword evidence="1" id="KW-0812">Transmembrane</keyword>
<feature type="transmembrane region" description="Helical" evidence="1">
    <location>
        <begin position="157"/>
        <end position="175"/>
    </location>
</feature>